<feature type="domain" description="BRCT" evidence="7">
    <location>
        <begin position="410"/>
        <end position="513"/>
    </location>
</feature>
<dbReference type="GO" id="GO:0004842">
    <property type="term" value="F:ubiquitin-protein transferase activity"/>
    <property type="evidence" value="ECO:0007669"/>
    <property type="project" value="TreeGrafter"/>
</dbReference>
<accession>K3WAM1</accession>
<dbReference type="GO" id="GO:0000724">
    <property type="term" value="P:double-strand break repair via homologous recombination"/>
    <property type="evidence" value="ECO:0007669"/>
    <property type="project" value="TreeGrafter"/>
</dbReference>
<dbReference type="EMBL" id="GL376634">
    <property type="status" value="NOT_ANNOTATED_CDS"/>
    <property type="molecule type" value="Genomic_DNA"/>
</dbReference>
<evidence type="ECO:0000256" key="1">
    <source>
        <dbReference type="ARBA" id="ARBA00004123"/>
    </source>
</evidence>
<dbReference type="Pfam" id="PF00533">
    <property type="entry name" value="BRCT"/>
    <property type="match status" value="1"/>
</dbReference>
<reference evidence="9" key="1">
    <citation type="journal article" date="2010" name="Genome Biol.">
        <title>Genome sequence of the necrotrophic plant pathogen Pythium ultimum reveals original pathogenicity mechanisms and effector repertoire.</title>
        <authorList>
            <person name="Levesque C.A."/>
            <person name="Brouwer H."/>
            <person name="Cano L."/>
            <person name="Hamilton J.P."/>
            <person name="Holt C."/>
            <person name="Huitema E."/>
            <person name="Raffaele S."/>
            <person name="Robideau G.P."/>
            <person name="Thines M."/>
            <person name="Win J."/>
            <person name="Zerillo M.M."/>
            <person name="Beakes G.W."/>
            <person name="Boore J.L."/>
            <person name="Busam D."/>
            <person name="Dumas B."/>
            <person name="Ferriera S."/>
            <person name="Fuerstenberg S.I."/>
            <person name="Gachon C.M."/>
            <person name="Gaulin E."/>
            <person name="Govers F."/>
            <person name="Grenville-Briggs L."/>
            <person name="Horner N."/>
            <person name="Hostetler J."/>
            <person name="Jiang R.H."/>
            <person name="Johnson J."/>
            <person name="Krajaejun T."/>
            <person name="Lin H."/>
            <person name="Meijer H.J."/>
            <person name="Moore B."/>
            <person name="Morris P."/>
            <person name="Phuntmart V."/>
            <person name="Puiu D."/>
            <person name="Shetty J."/>
            <person name="Stajich J.E."/>
            <person name="Tripathy S."/>
            <person name="Wawra S."/>
            <person name="van West P."/>
            <person name="Whitty B.R."/>
            <person name="Coutinho P.M."/>
            <person name="Henrissat B."/>
            <person name="Martin F."/>
            <person name="Thomas P.D."/>
            <person name="Tyler B.M."/>
            <person name="De Vries R.P."/>
            <person name="Kamoun S."/>
            <person name="Yandell M."/>
            <person name="Tisserat N."/>
            <person name="Buell C.R."/>
        </authorList>
    </citation>
    <scope>NUCLEOTIDE SEQUENCE</scope>
    <source>
        <strain evidence="9">DAOM:BR144</strain>
    </source>
</reference>
<dbReference type="InParanoid" id="K3WAM1"/>
<feature type="compositionally biased region" description="Acidic residues" evidence="6">
    <location>
        <begin position="120"/>
        <end position="145"/>
    </location>
</feature>
<keyword evidence="4" id="KW-0234">DNA repair</keyword>
<dbReference type="HOGENOM" id="CLU_530526_0_0_1"/>
<evidence type="ECO:0000259" key="7">
    <source>
        <dbReference type="PROSITE" id="PS50172"/>
    </source>
</evidence>
<dbReference type="SUPFAM" id="SSF52113">
    <property type="entry name" value="BRCT domain"/>
    <property type="match status" value="2"/>
</dbReference>
<feature type="region of interest" description="Disordered" evidence="6">
    <location>
        <begin position="1"/>
        <end position="158"/>
    </location>
</feature>
<evidence type="ECO:0000256" key="6">
    <source>
        <dbReference type="SAM" id="MobiDB-lite"/>
    </source>
</evidence>
<dbReference type="Proteomes" id="UP000019132">
    <property type="component" value="Unassembled WGS sequence"/>
</dbReference>
<keyword evidence="9" id="KW-1185">Reference proteome</keyword>
<evidence type="ECO:0000313" key="9">
    <source>
        <dbReference type="Proteomes" id="UP000019132"/>
    </source>
</evidence>
<dbReference type="GO" id="GO:0045944">
    <property type="term" value="P:positive regulation of transcription by RNA polymerase II"/>
    <property type="evidence" value="ECO:0007669"/>
    <property type="project" value="TreeGrafter"/>
</dbReference>
<evidence type="ECO:0000313" key="8">
    <source>
        <dbReference type="EnsemblProtists" id="PYU1_T002012"/>
    </source>
</evidence>
<dbReference type="STRING" id="431595.K3WAM1"/>
<dbReference type="InterPro" id="IPR001357">
    <property type="entry name" value="BRCT_dom"/>
</dbReference>
<keyword evidence="3" id="KW-0227">DNA damage</keyword>
<dbReference type="GO" id="GO:0005634">
    <property type="term" value="C:nucleus"/>
    <property type="evidence" value="ECO:0007669"/>
    <property type="project" value="UniProtKB-SubCell"/>
</dbReference>
<dbReference type="PANTHER" id="PTHR13763:SF0">
    <property type="entry name" value="BREAST CANCER TYPE 1 SUSCEPTIBILITY PROTEIN"/>
    <property type="match status" value="1"/>
</dbReference>
<dbReference type="eggNOG" id="KOG4362">
    <property type="taxonomic scope" value="Eukaryota"/>
</dbReference>
<keyword evidence="5" id="KW-0539">Nucleus</keyword>
<dbReference type="PROSITE" id="PS50172">
    <property type="entry name" value="BRCT"/>
    <property type="match status" value="2"/>
</dbReference>
<reference evidence="8" key="3">
    <citation type="submission" date="2015-02" db="UniProtKB">
        <authorList>
            <consortium name="EnsemblProtists"/>
        </authorList>
    </citation>
    <scope>IDENTIFICATION</scope>
    <source>
        <strain evidence="8">DAOM BR144</strain>
    </source>
</reference>
<evidence type="ECO:0000256" key="2">
    <source>
        <dbReference type="ARBA" id="ARBA00022737"/>
    </source>
</evidence>
<dbReference type="VEuPathDB" id="FungiDB:PYU1_G002010"/>
<dbReference type="PANTHER" id="PTHR13763">
    <property type="entry name" value="BREAST CANCER TYPE 1 SUSCEPTIBILITY PROTEIN BRCA1"/>
    <property type="match status" value="1"/>
</dbReference>
<proteinExistence type="predicted"/>
<organism evidence="8 9">
    <name type="scientific">Globisporangium ultimum (strain ATCC 200006 / CBS 805.95 / DAOM BR144)</name>
    <name type="common">Pythium ultimum</name>
    <dbReference type="NCBI Taxonomy" id="431595"/>
    <lineage>
        <taxon>Eukaryota</taxon>
        <taxon>Sar</taxon>
        <taxon>Stramenopiles</taxon>
        <taxon>Oomycota</taxon>
        <taxon>Peronosporomycetes</taxon>
        <taxon>Pythiales</taxon>
        <taxon>Pythiaceae</taxon>
        <taxon>Globisporangium</taxon>
    </lineage>
</organism>
<evidence type="ECO:0000256" key="4">
    <source>
        <dbReference type="ARBA" id="ARBA00023204"/>
    </source>
</evidence>
<protein>
    <recommendedName>
        <fullName evidence="7">BRCT domain-containing protein</fullName>
    </recommendedName>
</protein>
<name>K3WAM1_GLOUD</name>
<feature type="domain" description="BRCT" evidence="7">
    <location>
        <begin position="308"/>
        <end position="386"/>
    </location>
</feature>
<dbReference type="InterPro" id="IPR036420">
    <property type="entry name" value="BRCT_dom_sf"/>
</dbReference>
<sequence>MRNHNANDDDEDDEDEDEGSQTQMPPMTMDSPDLLALSTNSGYPLSRLDEFNRTGVIGGSAFPLSGLESAASRRRSGLEEASHFTNGKQKQAKRQVVLSSPPRILSRKRAVSVANSQQQLDDDEDEDGDDEEMQGNEEDTQDVDDSQPLPGASTRVRYDTYSRSAVVVANGSHAQSNHPDVLTQRRKKLRASDDFEGAITAFHSKQKTALPGDAVQPVARLASPSLKSPKGILNATMMRNVSVSGTSIASPGAAMLSPTPTSRPPLAQQSTSARQLVHELRTSRNFTLISTDLDRIDCKKIVTACSLLGGRFGPRFDLRPDPVTGVLTSTVTHLIAKSVPPVVNRRCKRTAKYMRALAEGCIIVDYSWVQASLDAGKWLREDEFEILGDAYSDSVGKPHESHLRRMQTGRRNDIFQMFRFVLLCDETEFDWQVGSLRGVVENFGATVISEAKYLCMSEERKATKTQVGIVSKCTTPVDAKDRYEQHQIPIVRVTWIFDSISHLEVLPFDEYYPY</sequence>
<dbReference type="SMART" id="SM00292">
    <property type="entry name" value="BRCT"/>
    <property type="match status" value="2"/>
</dbReference>
<dbReference type="Gene3D" id="3.40.50.10190">
    <property type="entry name" value="BRCT domain"/>
    <property type="match status" value="2"/>
</dbReference>
<dbReference type="InterPro" id="IPR031099">
    <property type="entry name" value="BRCA1-associated"/>
</dbReference>
<evidence type="ECO:0000256" key="3">
    <source>
        <dbReference type="ARBA" id="ARBA00022763"/>
    </source>
</evidence>
<dbReference type="EnsemblProtists" id="PYU1_T002012">
    <property type="protein sequence ID" value="PYU1_T002012"/>
    <property type="gene ID" value="PYU1_G002010"/>
</dbReference>
<keyword evidence="2" id="KW-0677">Repeat</keyword>
<dbReference type="AlphaFoldDB" id="K3WAM1"/>
<reference evidence="9" key="2">
    <citation type="submission" date="2010-04" db="EMBL/GenBank/DDBJ databases">
        <authorList>
            <person name="Buell R."/>
            <person name="Hamilton J."/>
            <person name="Hostetler J."/>
        </authorList>
    </citation>
    <scope>NUCLEOTIDE SEQUENCE [LARGE SCALE GENOMIC DNA]</scope>
    <source>
        <strain evidence="9">DAOM:BR144</strain>
    </source>
</reference>
<comment type="subcellular location">
    <subcellularLocation>
        <location evidence="1">Nucleus</location>
    </subcellularLocation>
</comment>
<feature type="compositionally biased region" description="Acidic residues" evidence="6">
    <location>
        <begin position="8"/>
        <end position="19"/>
    </location>
</feature>
<evidence type="ECO:0000256" key="5">
    <source>
        <dbReference type="ARBA" id="ARBA00023242"/>
    </source>
</evidence>